<comment type="caution">
    <text evidence="1">The sequence shown here is derived from an EMBL/GenBank/DDBJ whole genome shotgun (WGS) entry which is preliminary data.</text>
</comment>
<dbReference type="RefSeq" id="WP_209379258.1">
    <property type="nucleotide sequence ID" value="NZ_JAGIZB010000007.1"/>
</dbReference>
<reference evidence="1 2" key="1">
    <citation type="submission" date="2021-03" db="EMBL/GenBank/DDBJ databases">
        <authorList>
            <person name="So Y."/>
        </authorList>
    </citation>
    <scope>NUCLEOTIDE SEQUENCE [LARGE SCALE GENOMIC DNA]</scope>
    <source>
        <strain evidence="1 2">SSH11</strain>
    </source>
</reference>
<name>A0ABS4ADS6_9PROT</name>
<keyword evidence="2" id="KW-1185">Reference proteome</keyword>
<accession>A0ABS4ADS6</accession>
<evidence type="ECO:0008006" key="3">
    <source>
        <dbReference type="Google" id="ProtNLM"/>
    </source>
</evidence>
<dbReference type="Proteomes" id="UP000681594">
    <property type="component" value="Unassembled WGS sequence"/>
</dbReference>
<organism evidence="1 2">
    <name type="scientific">Pararoseomonas baculiformis</name>
    <dbReference type="NCBI Taxonomy" id="2820812"/>
    <lineage>
        <taxon>Bacteria</taxon>
        <taxon>Pseudomonadati</taxon>
        <taxon>Pseudomonadota</taxon>
        <taxon>Alphaproteobacteria</taxon>
        <taxon>Acetobacterales</taxon>
        <taxon>Acetobacteraceae</taxon>
        <taxon>Pararoseomonas</taxon>
    </lineage>
</organism>
<evidence type="ECO:0000313" key="2">
    <source>
        <dbReference type="Proteomes" id="UP000681594"/>
    </source>
</evidence>
<proteinExistence type="predicted"/>
<protein>
    <recommendedName>
        <fullName evidence="3">TubC N-terminal docking domain-containing protein</fullName>
    </recommendedName>
</protein>
<gene>
    <name evidence="1" type="ORF">J8J14_09510</name>
</gene>
<dbReference type="EMBL" id="JAGIZB010000007">
    <property type="protein sequence ID" value="MBP0445016.1"/>
    <property type="molecule type" value="Genomic_DNA"/>
</dbReference>
<evidence type="ECO:0000313" key="1">
    <source>
        <dbReference type="EMBL" id="MBP0445016.1"/>
    </source>
</evidence>
<sequence length="96" mass="10312">MRALHVLLLAEAHGVWIHLDDAGTLRMEAAAEPPAELVEMLREHRGALLALLNHDASEASALADHYATLAGPELPEPDPLAEGLLRGFAAHRGGRR</sequence>